<reference evidence="6 7" key="1">
    <citation type="journal article" date="2016" name="Nat. Commun.">
        <title>Thousands of microbial genomes shed light on interconnected biogeochemical processes in an aquifer system.</title>
        <authorList>
            <person name="Anantharaman K."/>
            <person name="Brown C.T."/>
            <person name="Hug L.A."/>
            <person name="Sharon I."/>
            <person name="Castelle C.J."/>
            <person name="Probst A.J."/>
            <person name="Thomas B.C."/>
            <person name="Singh A."/>
            <person name="Wilkins M.J."/>
            <person name="Karaoz U."/>
            <person name="Brodie E.L."/>
            <person name="Williams K.H."/>
            <person name="Hubbard S.S."/>
            <person name="Banfield J.F."/>
        </authorList>
    </citation>
    <scope>NUCLEOTIDE SEQUENCE [LARGE SCALE GENOMIC DNA]</scope>
</reference>
<dbReference type="PRINTS" id="PR00990">
    <property type="entry name" value="RIBOKINASE"/>
</dbReference>
<evidence type="ECO:0000256" key="1">
    <source>
        <dbReference type="ARBA" id="ARBA00010688"/>
    </source>
</evidence>
<dbReference type="Gene3D" id="3.40.1190.20">
    <property type="match status" value="1"/>
</dbReference>
<dbReference type="InterPro" id="IPR002139">
    <property type="entry name" value="Ribo/fructo_kinase"/>
</dbReference>
<dbReference type="PROSITE" id="PS00583">
    <property type="entry name" value="PFKB_KINASES_1"/>
    <property type="match status" value="1"/>
</dbReference>
<dbReference type="GO" id="GO:0006796">
    <property type="term" value="P:phosphate-containing compound metabolic process"/>
    <property type="evidence" value="ECO:0007669"/>
    <property type="project" value="UniProtKB-ARBA"/>
</dbReference>
<comment type="caution">
    <text evidence="6">The sequence shown here is derived from an EMBL/GenBank/DDBJ whole genome shotgun (WGS) entry which is preliminary data.</text>
</comment>
<proteinExistence type="inferred from homology"/>
<dbReference type="PROSITE" id="PS00584">
    <property type="entry name" value="PFKB_KINASES_2"/>
    <property type="match status" value="1"/>
</dbReference>
<dbReference type="SUPFAM" id="SSF53613">
    <property type="entry name" value="Ribokinase-like"/>
    <property type="match status" value="1"/>
</dbReference>
<dbReference type="InterPro" id="IPR002173">
    <property type="entry name" value="Carboh/pur_kinase_PfkB_CS"/>
</dbReference>
<dbReference type="AlphaFoldDB" id="A0A1G2HZN7"/>
<dbReference type="Proteomes" id="UP000178820">
    <property type="component" value="Unassembled WGS sequence"/>
</dbReference>
<protein>
    <recommendedName>
        <fullName evidence="5">Carbohydrate kinase PfkB domain-containing protein</fullName>
    </recommendedName>
</protein>
<dbReference type="EMBL" id="MHOT01000028">
    <property type="protein sequence ID" value="OGZ67879.1"/>
    <property type="molecule type" value="Genomic_DNA"/>
</dbReference>
<organism evidence="6 7">
    <name type="scientific">Candidatus Staskawiczbacteria bacterium RIFCSPHIGHO2_02_FULL_42_22</name>
    <dbReference type="NCBI Taxonomy" id="1802207"/>
    <lineage>
        <taxon>Bacteria</taxon>
        <taxon>Candidatus Staskawicziibacteriota</taxon>
    </lineage>
</organism>
<dbReference type="InterPro" id="IPR011611">
    <property type="entry name" value="PfkB_dom"/>
</dbReference>
<dbReference type="PANTHER" id="PTHR10584:SF166">
    <property type="entry name" value="RIBOKINASE"/>
    <property type="match status" value="1"/>
</dbReference>
<dbReference type="Pfam" id="PF00294">
    <property type="entry name" value="PfkB"/>
    <property type="match status" value="1"/>
</dbReference>
<evidence type="ECO:0000313" key="6">
    <source>
        <dbReference type="EMBL" id="OGZ67879.1"/>
    </source>
</evidence>
<sequence length="332" mass="36024">MGSIYAIMFDIITFGSATQDIIVKPKPVSLLKYDKVPAQSQVCFPMGSKIDIDTIEFNSGGGGTNVAATFALQGFKTAFCGTIGTDISGKKIIDELKALKINTGLVRVTSEKLTNHSIVISSPTQDKTVLAYRGAAELMDKKDIPWGKLKSKWLYLAPLSGLLCDNFEDLVRFAVDHKIRIAVNPGMAQLSLLHFTDIAKKIDILFLNQEEASFLTKIPLEQEKEIFTAIDQMCDGVVVMTKGGQGVTVSDGKQMYSALPPKDRNIIDTTGAGDSFASGFLSDFIRTGDIEKAIQLGMANAVGCLSQVGAKNGLLKKGQEFERVEVKKEEIL</sequence>
<feature type="domain" description="Carbohydrate kinase PfkB" evidence="5">
    <location>
        <begin position="48"/>
        <end position="313"/>
    </location>
</feature>
<evidence type="ECO:0000259" key="5">
    <source>
        <dbReference type="Pfam" id="PF00294"/>
    </source>
</evidence>
<name>A0A1G2HZN7_9BACT</name>
<evidence type="ECO:0000313" key="7">
    <source>
        <dbReference type="Proteomes" id="UP000178820"/>
    </source>
</evidence>
<accession>A0A1G2HZN7</accession>
<keyword evidence="2 4" id="KW-0808">Transferase</keyword>
<dbReference type="InterPro" id="IPR029056">
    <property type="entry name" value="Ribokinase-like"/>
</dbReference>
<gene>
    <name evidence="6" type="ORF">A3D44_02475</name>
</gene>
<dbReference type="STRING" id="1802207.A3D44_02475"/>
<evidence type="ECO:0000256" key="2">
    <source>
        <dbReference type="ARBA" id="ARBA00022679"/>
    </source>
</evidence>
<dbReference type="GO" id="GO:0016301">
    <property type="term" value="F:kinase activity"/>
    <property type="evidence" value="ECO:0007669"/>
    <property type="project" value="UniProtKB-KW"/>
</dbReference>
<keyword evidence="3 4" id="KW-0418">Kinase</keyword>
<dbReference type="PANTHER" id="PTHR10584">
    <property type="entry name" value="SUGAR KINASE"/>
    <property type="match status" value="1"/>
</dbReference>
<evidence type="ECO:0000256" key="4">
    <source>
        <dbReference type="RuleBase" id="RU003704"/>
    </source>
</evidence>
<evidence type="ECO:0000256" key="3">
    <source>
        <dbReference type="ARBA" id="ARBA00022777"/>
    </source>
</evidence>
<comment type="similarity">
    <text evidence="1 4">Belongs to the carbohydrate kinase PfkB family.</text>
</comment>